<accession>A0AAP9SDZ8</accession>
<gene>
    <name evidence="2" type="ORF">G4D54_07000</name>
</gene>
<feature type="transmembrane region" description="Helical" evidence="1">
    <location>
        <begin position="44"/>
        <end position="63"/>
    </location>
</feature>
<dbReference type="Pfam" id="PF10920">
    <property type="entry name" value="DUF2705"/>
    <property type="match status" value="1"/>
</dbReference>
<name>A0AAP9SDZ8_CLOIN</name>
<feature type="transmembrane region" description="Helical" evidence="1">
    <location>
        <begin position="156"/>
        <end position="176"/>
    </location>
</feature>
<dbReference type="InterPro" id="IPR024295">
    <property type="entry name" value="DUF2705"/>
</dbReference>
<proteinExistence type="predicted"/>
<dbReference type="RefSeq" id="WP_002608284.1">
    <property type="nucleotide sequence ID" value="NZ_BAAACC010000019.1"/>
</dbReference>
<sequence length="233" mass="27528">MRNSYKYWAFFLMMLFSEYLLIMNGTKDAGVLYDGIMFHSRFEFYLMNFSLFCVLPLYFFHIFEDLITERSALYVTRGISRKVFYRLFAKKIIMGVFFYEILKIIIYLIIGFLVYGKSFYISDFSFLIGMAVLNMVIEIGIIHMQMYLEIFNNSRIALFAVLLYYLISVIMGDVLFTNEIYGIPFILFIPNAIMQLRLEVITITSIAFLIIGTILTVLVFMFGQMRFCRKDLL</sequence>
<dbReference type="GeneID" id="61925271"/>
<feature type="transmembrane region" description="Helical" evidence="1">
    <location>
        <begin position="92"/>
        <end position="114"/>
    </location>
</feature>
<keyword evidence="1" id="KW-1133">Transmembrane helix</keyword>
<dbReference type="EMBL" id="CP048838">
    <property type="protein sequence ID" value="QJA02190.1"/>
    <property type="molecule type" value="Genomic_DNA"/>
</dbReference>
<evidence type="ECO:0000256" key="1">
    <source>
        <dbReference type="SAM" id="Phobius"/>
    </source>
</evidence>
<feature type="transmembrane region" description="Helical" evidence="1">
    <location>
        <begin position="196"/>
        <end position="222"/>
    </location>
</feature>
<keyword evidence="1" id="KW-0472">Membrane</keyword>
<reference evidence="2 3" key="1">
    <citation type="submission" date="2020-02" db="EMBL/GenBank/DDBJ databases">
        <authorList>
            <person name="Kociolek L.K."/>
            <person name="Ozer E.A."/>
        </authorList>
    </citation>
    <scope>NUCLEOTIDE SEQUENCE [LARGE SCALE GENOMIC DNA]</scope>
    <source>
        <strain evidence="2 3">ATCC 14501</strain>
    </source>
</reference>
<protein>
    <submittedName>
        <fullName evidence="2">DUF2705 family protein</fullName>
    </submittedName>
</protein>
<feature type="transmembrane region" description="Helical" evidence="1">
    <location>
        <begin position="126"/>
        <end position="144"/>
    </location>
</feature>
<evidence type="ECO:0000313" key="3">
    <source>
        <dbReference type="Proteomes" id="UP000503330"/>
    </source>
</evidence>
<dbReference type="AlphaFoldDB" id="A0AAP9SDZ8"/>
<evidence type="ECO:0000313" key="2">
    <source>
        <dbReference type="EMBL" id="QJA02190.1"/>
    </source>
</evidence>
<dbReference type="Proteomes" id="UP000503330">
    <property type="component" value="Chromosome"/>
</dbReference>
<keyword evidence="1" id="KW-0812">Transmembrane</keyword>
<feature type="transmembrane region" description="Helical" evidence="1">
    <location>
        <begin position="7"/>
        <end position="24"/>
    </location>
</feature>
<organism evidence="2 3">
    <name type="scientific">Clostridium innocuum</name>
    <dbReference type="NCBI Taxonomy" id="1522"/>
    <lineage>
        <taxon>Bacteria</taxon>
        <taxon>Bacillati</taxon>
        <taxon>Bacillota</taxon>
        <taxon>Clostridia</taxon>
        <taxon>Eubacteriales</taxon>
        <taxon>Clostridiaceae</taxon>
        <taxon>Clostridium</taxon>
    </lineage>
</organism>